<reference evidence="2 3" key="1">
    <citation type="journal article" date="2016" name="Nat. Commun.">
        <title>Thousands of microbial genomes shed light on interconnected biogeochemical processes in an aquifer system.</title>
        <authorList>
            <person name="Anantharaman K."/>
            <person name="Brown C.T."/>
            <person name="Hug L.A."/>
            <person name="Sharon I."/>
            <person name="Castelle C.J."/>
            <person name="Probst A.J."/>
            <person name="Thomas B.C."/>
            <person name="Singh A."/>
            <person name="Wilkins M.J."/>
            <person name="Karaoz U."/>
            <person name="Brodie E.L."/>
            <person name="Williams K.H."/>
            <person name="Hubbard S.S."/>
            <person name="Banfield J.F."/>
        </authorList>
    </citation>
    <scope>NUCLEOTIDE SEQUENCE [LARGE SCALE GENOMIC DNA]</scope>
</reference>
<name>A0A1G2G1H7_9BACT</name>
<sequence>MNKYLRVIFIVSCVIVVVAVSFLGYLIYRYNHTPWNDVRLEFATNNQDKIQNWKTYRNEKYGFEVRYPAGFVLEDGSSFIAVSNYIVYDTASPVYRINKDAAKIYNLRMVIMPHTKRPMSGTSAPLSDLAIGSNIFKTSKINYDEYDILTNYYLEEPNNNGFIYFAHSSSARHEAIRAHQGFLEYPEQERLIQTILSTFKFIN</sequence>
<keyword evidence="1" id="KW-0812">Transmembrane</keyword>
<proteinExistence type="predicted"/>
<evidence type="ECO:0000313" key="3">
    <source>
        <dbReference type="Proteomes" id="UP000177480"/>
    </source>
</evidence>
<accession>A0A1G2G1H7</accession>
<keyword evidence="1" id="KW-1133">Transmembrane helix</keyword>
<evidence type="ECO:0000313" key="2">
    <source>
        <dbReference type="EMBL" id="OGZ43947.1"/>
    </source>
</evidence>
<keyword evidence="1" id="KW-0472">Membrane</keyword>
<protein>
    <submittedName>
        <fullName evidence="2">Uncharacterized protein</fullName>
    </submittedName>
</protein>
<dbReference type="EMBL" id="MHNK01000010">
    <property type="protein sequence ID" value="OGZ43947.1"/>
    <property type="molecule type" value="Genomic_DNA"/>
</dbReference>
<organism evidence="2 3">
    <name type="scientific">Candidatus Ryanbacteria bacterium RIFCSPHIGHO2_01_FULL_45_22</name>
    <dbReference type="NCBI Taxonomy" id="1802114"/>
    <lineage>
        <taxon>Bacteria</taxon>
        <taxon>Candidatus Ryaniibacteriota</taxon>
    </lineage>
</organism>
<comment type="caution">
    <text evidence="2">The sequence shown here is derived from an EMBL/GenBank/DDBJ whole genome shotgun (WGS) entry which is preliminary data.</text>
</comment>
<dbReference type="AlphaFoldDB" id="A0A1G2G1H7"/>
<dbReference type="STRING" id="1802114.A2719_03215"/>
<feature type="transmembrane region" description="Helical" evidence="1">
    <location>
        <begin position="7"/>
        <end position="28"/>
    </location>
</feature>
<dbReference type="Proteomes" id="UP000177480">
    <property type="component" value="Unassembled WGS sequence"/>
</dbReference>
<gene>
    <name evidence="2" type="ORF">A2719_03215</name>
</gene>
<evidence type="ECO:0000256" key="1">
    <source>
        <dbReference type="SAM" id="Phobius"/>
    </source>
</evidence>